<dbReference type="AlphaFoldDB" id="A0A1M6FBX0"/>
<dbReference type="OrthoDB" id="680500at2"/>
<dbReference type="eggNOG" id="ENOG5032VVH">
    <property type="taxonomic scope" value="Bacteria"/>
</dbReference>
<dbReference type="Proteomes" id="UP000184396">
    <property type="component" value="Unassembled WGS sequence"/>
</dbReference>
<evidence type="ECO:0000313" key="1">
    <source>
        <dbReference type="EMBL" id="SHI95151.1"/>
    </source>
</evidence>
<dbReference type="EMBL" id="FQYK01000005">
    <property type="protein sequence ID" value="SHI95151.1"/>
    <property type="molecule type" value="Genomic_DNA"/>
</dbReference>
<evidence type="ECO:0000313" key="2">
    <source>
        <dbReference type="Proteomes" id="UP000184396"/>
    </source>
</evidence>
<accession>A0A1M6FBX0</accession>
<organism evidence="1 2">
    <name type="scientific">Algibacter luteus</name>
    <dbReference type="NCBI Taxonomy" id="1178825"/>
    <lineage>
        <taxon>Bacteria</taxon>
        <taxon>Pseudomonadati</taxon>
        <taxon>Bacteroidota</taxon>
        <taxon>Flavobacteriia</taxon>
        <taxon>Flavobacteriales</taxon>
        <taxon>Flavobacteriaceae</taxon>
        <taxon>Algibacter</taxon>
    </lineage>
</organism>
<gene>
    <name evidence="1" type="ORF">SAMN05216261_2306</name>
</gene>
<dbReference type="InterPro" id="IPR021223">
    <property type="entry name" value="AbiGi"/>
</dbReference>
<reference evidence="1 2" key="1">
    <citation type="submission" date="2016-11" db="EMBL/GenBank/DDBJ databases">
        <authorList>
            <person name="Jaros S."/>
            <person name="Januszkiewicz K."/>
            <person name="Wedrychowicz H."/>
        </authorList>
    </citation>
    <scope>NUCLEOTIDE SEQUENCE [LARGE SCALE GENOMIC DNA]</scope>
    <source>
        <strain evidence="1 2">CGMCC 1.12213</strain>
    </source>
</reference>
<protein>
    <submittedName>
        <fullName evidence="1">Putative abortive phage resistance protein AbiGi, antitoxin</fullName>
    </submittedName>
</protein>
<dbReference type="Pfam" id="PF10899">
    <property type="entry name" value="AbiGi"/>
    <property type="match status" value="1"/>
</dbReference>
<name>A0A1M6FBX0_9FLAO</name>
<dbReference type="STRING" id="1178825.SAMN05216261_2306"/>
<proteinExistence type="predicted"/>
<sequence length="260" mass="30536">MNLSANTLFHITPKIEFLENILTNGFAPRYCIEEIGFFTPFTNGSEMVAQPMVCFCDIGLASISEHVNKYGFFGLGMTKEWGSSKGISPVTYVYEHSSTADLIRFILWKTFEMKVSDESNQFLGLLQILKNYYKSSKGHMYKDGKFQDKLYNFYDEREWRYVPFGEIEKAASKIPEIRAFLEKEIFDNIDIRENNNSILQEHCSLKFNYKDIKYIFVKTNEDFERLSDFIEQNYLRNQSKSVQRNMIGKIQVMENLMEDI</sequence>
<keyword evidence="2" id="KW-1185">Reference proteome</keyword>
<dbReference type="RefSeq" id="WP_019388886.1">
    <property type="nucleotide sequence ID" value="NZ_ALIH01000027.1"/>
</dbReference>